<evidence type="ECO:0000256" key="10">
    <source>
        <dbReference type="SAM" id="MobiDB-lite"/>
    </source>
</evidence>
<dbReference type="InterPro" id="IPR044081">
    <property type="entry name" value="DUF5776"/>
</dbReference>
<reference evidence="12" key="1">
    <citation type="journal article" date="2022" name="Int. J. Syst. Evol. Microbiol.">
        <title>Apilactobacillus apisilvae sp. nov., Nicolia spurrieriana gen. nov. sp. nov., Bombilactobacillus folatiphilus sp. nov. and Bombilactobacillus thymidiniphilus sp. nov., four new lactic acid bacterial isolates from stingless bees Tetragonula carbonaria and Austroplebeia australis.</title>
        <authorList>
            <person name="Oliphant S.A."/>
            <person name="Watson-Haigh N.S."/>
            <person name="Sumby K.M."/>
            <person name="Gardner J."/>
            <person name="Groom S."/>
            <person name="Jiranek V."/>
        </authorList>
    </citation>
    <scope>NUCLEOTIDE SEQUENCE</scope>
    <source>
        <strain evidence="12">SGEP1_A5</strain>
    </source>
</reference>
<feature type="compositionally biased region" description="Polar residues" evidence="10">
    <location>
        <begin position="1495"/>
        <end position="1510"/>
    </location>
</feature>
<keyword evidence="7" id="KW-0677">Repeat</keyword>
<dbReference type="Pfam" id="PF02324">
    <property type="entry name" value="Glyco_hydro_70"/>
    <property type="match status" value="1"/>
</dbReference>
<evidence type="ECO:0000256" key="5">
    <source>
        <dbReference type="ARBA" id="ARBA00022676"/>
    </source>
</evidence>
<evidence type="ECO:0000256" key="2">
    <source>
        <dbReference type="ARBA" id="ARBA00003243"/>
    </source>
</evidence>
<dbReference type="InterPro" id="IPR018337">
    <property type="entry name" value="Cell_wall/Cho-bd_repeat"/>
</dbReference>
<dbReference type="GO" id="GO:0046527">
    <property type="term" value="F:glucosyltransferase activity"/>
    <property type="evidence" value="ECO:0007669"/>
    <property type="project" value="InterPro"/>
</dbReference>
<feature type="compositionally biased region" description="Low complexity" evidence="10">
    <location>
        <begin position="118"/>
        <end position="298"/>
    </location>
</feature>
<dbReference type="PANTHER" id="PTHR10825:SF72">
    <property type="entry name" value="UBIQUITIN-LIKE DOMAIN-CONTAINING PROTEIN"/>
    <property type="match status" value="1"/>
</dbReference>
<dbReference type="EMBL" id="CP093361">
    <property type="protein sequence ID" value="UQS87412.1"/>
    <property type="molecule type" value="Genomic_DNA"/>
</dbReference>
<comment type="catalytic activity">
    <reaction evidence="1">
        <text>[(1-&gt;6)-alpha-D-glucosyl](n) + sucrose = [(1-&gt;6)-alpha-D-glucosyl](n+1) + D-fructose</text>
        <dbReference type="Rhea" id="RHEA:18825"/>
        <dbReference type="Rhea" id="RHEA-COMP:11144"/>
        <dbReference type="Rhea" id="RHEA-COMP:11145"/>
        <dbReference type="ChEBI" id="CHEBI:17992"/>
        <dbReference type="ChEBI" id="CHEBI:18269"/>
        <dbReference type="ChEBI" id="CHEBI:37721"/>
        <dbReference type="EC" id="2.4.1.5"/>
    </reaction>
</comment>
<dbReference type="InterPro" id="IPR003318">
    <property type="entry name" value="Glyco_hydro70cat"/>
</dbReference>
<keyword evidence="13" id="KW-1185">Reference proteome</keyword>
<dbReference type="Proteomes" id="UP000831181">
    <property type="component" value="Chromosome"/>
</dbReference>
<dbReference type="Gene3D" id="3.20.20.470">
    <property type="entry name" value="Glucansucrase"/>
    <property type="match status" value="1"/>
</dbReference>
<feature type="compositionally biased region" description="Low complexity" evidence="10">
    <location>
        <begin position="57"/>
        <end position="101"/>
    </location>
</feature>
<feature type="compositionally biased region" description="Low complexity" evidence="10">
    <location>
        <begin position="1514"/>
        <end position="1527"/>
    </location>
</feature>
<dbReference type="RefSeq" id="WP_260117219.1">
    <property type="nucleotide sequence ID" value="NZ_CP093361.1"/>
</dbReference>
<dbReference type="InterPro" id="IPR017853">
    <property type="entry name" value="GH"/>
</dbReference>
<dbReference type="KEGG" id="lbe:MOO44_04470"/>
<comment type="function">
    <text evidence="2">Production of extracellular glucans, that are thought to play a key role in the development of the dental plaque because of their ability to adhere to smooth surfaces and mediate the aggregation of bacterial cells and food debris.</text>
</comment>
<evidence type="ECO:0000256" key="4">
    <source>
        <dbReference type="ARBA" id="ARBA00012592"/>
    </source>
</evidence>
<feature type="region of interest" description="Disordered" evidence="10">
    <location>
        <begin position="1492"/>
        <end position="1527"/>
    </location>
</feature>
<sequence>MNKNTNNKASNNKIHYQKFDYKVNGLNKKWVLSGIATTFFLMGISQVNAHADEKPTDTTAVTNTTTQSASTDNTTTPSSSANNNSTTVSSNTTTNNYNPSNGATPSTNYSPSNNYTPSNTANSSSSDQSTTGSSSASSSSATASSTASSSSTTSTNASSTASQSAESSASASASVSSSSDSTSSSSASTSVSASASASSSSDSTSSSSTSASASASASASSSSNSTSSSNASASASDSANASSSSDSTSSSSASASASDSANASSSSDSTSSSSASASASDSASASSSSDSTTSSSVDFSASATSASNSIVIIASGSYNPLSSASGSISGATSAASASSSAADSSFSGIQVPADPTVISPNIKAVDGTYHYYNNSGEMQKNVIVNNGNQIAYFDNNGNYVALSNSLPSTTVTTVNNTYAPYNAIYSLDSSNVTTTNGFLTADSWYRPTEILRDGTTWEASTTADFRPLLMVWWPDKQTQVNYLNYMKANGLSDVAYTDNDSLDDLLTGAHNVQAAIEKKISANNGNTDWLKTLISNFVNTQSMWNSASEYGSANDGYQGGTLAFVNNALTPYANSDYRLVNRSPAMQTGTAKYNYDSWNGSEFLLANDVDNSNPIVQAEDLNWLHYMMNIGTITQNDPSANFDGIRLDAVDNMDADLLQIISNYFKDAYQTNASDANANNHLSILEDWSKNDAYYNKDNGQNQLTIDDYFVFNLNKVLNADPSARTDISNLIDGSLVNRTDDSTENTAIPNYTFVRAHDSGVQEKLFKIINDQIDPSSTGYNATQQELDEALKIYDQDMNSTDKKYNYYNIPSSYALLLTNKDTVPRVYYGDMYTDDGQYMANKSLYFDAIQSMLTARIKYVAGGQAMAMANNGVLTSVRYGKGADTATDQGDAETRNSGIAVVESNNPKLQNTQVTINMGAAHKNQAYRPLLLTTDGGTQEYDTDDAAKDDVIYTDANGNLTLSADQVKGYSNPQVSGYLSMWVPVGASATQDVRTAPSTTQSTDGETLHSNDALDSNVIFESFSNFQSMPQTTDQYENVVLTKVAPMLKQWGVTSVQMPPQYRSVDGNEFIDATVKNGYAFSDRYDIGYGTPTKYGTAQQLTDAIKALHSQGIQAIADIVPNQLYDLNTPEVVAATRQNQFGASTGESSIYNDLYYAKTTGGGTYQQQYGGAFLSQLEQEYPDLFTDIQISTGKPIDPSTLIKQWSAKYLNGTNIQGRGADYVLRNAGNNQYFMDGTQGTNLPNQLLGTSVQTGFDNDNGDVAYYTMSGQKAVSAAVSVDGDSYAFDANGNMLTGEYTSDGTEYLALPDGKRAANVFYNDNGQLKYFTTNGSLFTNGFISNPANPYEFYYFGSDGVAVTGPQTINGSKLYFNSDGIQVKGQFVQNPDQSWSYYDANSGNMLTGSQTINGQRLYFDANGEQVKGQIVSIGGRQQYFDGTSGTLVTNQNVTTNGQTYYANSEGVLSRVGSESSDSDTSSSASAATSSAPIYNASGAATGNYSPSGSTSGNDKPATSTTSSNASTASVQSSSATSSVSASSAQFSSATSSSASSSSAQSSSATSSSASSSSAQSSSATSSSASSSSAKSSSATSSSASSSSAQSSSATSSSASSSSAQSSSATSSSASSSSAQSSSATSSSASSSSAQSSSATSSSTSSSSAKSSSATSSSTSSSSAQSSSATSSASASSAQSSSANGFMPSYNFKTLISSNSSSSQSASAQSVSSVTPSASASSAVQYVSSTDFPDDYDQWNQQTAKSADTTTVKSAKATAKEKLDAAIQSLSDIEKLLDESNTSANKRKYDKALKQYYYDEKAYLKIAKLYSSRYYHDFDSVTSVVKLKKVAYSHSSKKFTKQSRVKKFKKGTELKVKDIVSRGKMTRLVLSNGKYITGLKSFVSLKKR</sequence>
<dbReference type="PANTHER" id="PTHR10825">
    <property type="entry name" value="RING FINGER DOMAIN-CONTAINING, POLYCOMB GROUP COMPONENT"/>
    <property type="match status" value="1"/>
</dbReference>
<dbReference type="Pfam" id="PF19127">
    <property type="entry name" value="Choline_bind_3"/>
    <property type="match status" value="1"/>
</dbReference>
<dbReference type="EC" id="2.4.1.5" evidence="4"/>
<feature type="compositionally biased region" description="Polar residues" evidence="10">
    <location>
        <begin position="102"/>
        <end position="117"/>
    </location>
</feature>
<dbReference type="GO" id="GO:0047849">
    <property type="term" value="F:dextransucrase activity"/>
    <property type="evidence" value="ECO:0007669"/>
    <property type="project" value="UniProtKB-EC"/>
</dbReference>
<protein>
    <recommendedName>
        <fullName evidence="4">dextransucrase</fullName>
        <ecNumber evidence="4">2.4.1.5</ecNumber>
    </recommendedName>
    <alternativeName>
        <fullName evidence="8">Dextransucrase</fullName>
    </alternativeName>
    <alternativeName>
        <fullName evidence="9">Sucrose 6-glucosyltransferase</fullName>
    </alternativeName>
</protein>
<feature type="region of interest" description="Disordered" evidence="10">
    <location>
        <begin position="1467"/>
        <end position="1486"/>
    </location>
</feature>
<dbReference type="GO" id="GO:0000122">
    <property type="term" value="P:negative regulation of transcription by RNA polymerase II"/>
    <property type="evidence" value="ECO:0007669"/>
    <property type="project" value="TreeGrafter"/>
</dbReference>
<evidence type="ECO:0000256" key="8">
    <source>
        <dbReference type="ARBA" id="ARBA00029911"/>
    </source>
</evidence>
<evidence type="ECO:0000313" key="12">
    <source>
        <dbReference type="EMBL" id="UQS87412.1"/>
    </source>
</evidence>
<dbReference type="InterPro" id="IPR006047">
    <property type="entry name" value="GH13_cat_dom"/>
</dbReference>
<dbReference type="SUPFAM" id="SSF51445">
    <property type="entry name" value="(Trans)glycosidases"/>
    <property type="match status" value="2"/>
</dbReference>
<evidence type="ECO:0000256" key="3">
    <source>
        <dbReference type="ARBA" id="ARBA00009247"/>
    </source>
</evidence>
<feature type="region of interest" description="Disordered" evidence="10">
    <location>
        <begin position="55"/>
        <end position="298"/>
    </location>
</feature>
<gene>
    <name evidence="12" type="ORF">MOO44_04470</name>
</gene>
<evidence type="ECO:0000256" key="7">
    <source>
        <dbReference type="ARBA" id="ARBA00022737"/>
    </source>
</evidence>
<evidence type="ECO:0000259" key="11">
    <source>
        <dbReference type="SMART" id="SM00642"/>
    </source>
</evidence>
<evidence type="ECO:0000313" key="13">
    <source>
        <dbReference type="Proteomes" id="UP000831181"/>
    </source>
</evidence>
<dbReference type="SMART" id="SM00642">
    <property type="entry name" value="Aamy"/>
    <property type="match status" value="1"/>
</dbReference>
<dbReference type="Gene3D" id="2.10.270.10">
    <property type="entry name" value="Cholin Binding"/>
    <property type="match status" value="2"/>
</dbReference>
<dbReference type="Gene3D" id="2.30.30.420">
    <property type="entry name" value="glucansucrase"/>
    <property type="match status" value="1"/>
</dbReference>
<accession>A0A976RT76</accession>
<evidence type="ECO:0000256" key="6">
    <source>
        <dbReference type="ARBA" id="ARBA00022679"/>
    </source>
</evidence>
<comment type="similarity">
    <text evidence="3">Belongs to the glycosyl hydrolase 70 family.</text>
</comment>
<feature type="domain" description="Glycosyl hydrolase family 13 catalytic" evidence="11">
    <location>
        <begin position="1019"/>
        <end position="1825"/>
    </location>
</feature>
<dbReference type="Pfam" id="PF19087">
    <property type="entry name" value="DUF5776"/>
    <property type="match status" value="1"/>
</dbReference>
<dbReference type="GO" id="GO:0009250">
    <property type="term" value="P:glucan biosynthetic process"/>
    <property type="evidence" value="ECO:0007669"/>
    <property type="project" value="InterPro"/>
</dbReference>
<keyword evidence="6" id="KW-0808">Transferase</keyword>
<evidence type="ECO:0000256" key="1">
    <source>
        <dbReference type="ARBA" id="ARBA00001152"/>
    </source>
</evidence>
<dbReference type="SUPFAM" id="SSF69360">
    <property type="entry name" value="Cell wall binding repeat"/>
    <property type="match status" value="2"/>
</dbReference>
<feature type="region of interest" description="Disordered" evidence="10">
    <location>
        <begin position="1548"/>
        <end position="1695"/>
    </location>
</feature>
<keyword evidence="5" id="KW-0328">Glycosyltransferase</keyword>
<proteinExistence type="inferred from homology"/>
<dbReference type="GO" id="GO:1990841">
    <property type="term" value="F:promoter-specific chromatin binding"/>
    <property type="evidence" value="ECO:0007669"/>
    <property type="project" value="TreeGrafter"/>
</dbReference>
<feature type="compositionally biased region" description="Low complexity" evidence="10">
    <location>
        <begin position="1475"/>
        <end position="1486"/>
    </location>
</feature>
<evidence type="ECO:0000256" key="9">
    <source>
        <dbReference type="ARBA" id="ARBA00032238"/>
    </source>
</evidence>
<organism evidence="12 13">
    <name type="scientific">Nicoliella spurrieriana</name>
    <dbReference type="NCBI Taxonomy" id="2925830"/>
    <lineage>
        <taxon>Bacteria</taxon>
        <taxon>Bacillati</taxon>
        <taxon>Bacillota</taxon>
        <taxon>Bacilli</taxon>
        <taxon>Lactobacillales</taxon>
        <taxon>Lactobacillaceae</taxon>
        <taxon>Nicoliella</taxon>
    </lineage>
</organism>
<name>A0A976RT76_9LACO</name>